<gene>
    <name evidence="2" type="ORF">K8V20_12405</name>
</gene>
<feature type="transmembrane region" description="Helical" evidence="1">
    <location>
        <begin position="7"/>
        <end position="25"/>
    </location>
</feature>
<comment type="caution">
    <text evidence="2">The sequence shown here is derived from an EMBL/GenBank/DDBJ whole genome shotgun (WGS) entry which is preliminary data.</text>
</comment>
<feature type="transmembrane region" description="Helical" evidence="1">
    <location>
        <begin position="31"/>
        <end position="50"/>
    </location>
</feature>
<protein>
    <submittedName>
        <fullName evidence="2">Uncharacterized protein</fullName>
    </submittedName>
</protein>
<reference evidence="2" key="2">
    <citation type="submission" date="2021-09" db="EMBL/GenBank/DDBJ databases">
        <authorList>
            <person name="Gilroy R."/>
        </authorList>
    </citation>
    <scope>NUCLEOTIDE SEQUENCE</scope>
    <source>
        <strain evidence="2">ChiBcec21-2208</strain>
    </source>
</reference>
<dbReference type="EMBL" id="DYVE01000318">
    <property type="protein sequence ID" value="HJG29431.1"/>
    <property type="molecule type" value="Genomic_DNA"/>
</dbReference>
<dbReference type="AlphaFoldDB" id="A0A921ILZ0"/>
<name>A0A921ILZ0_9FIRM</name>
<keyword evidence="1" id="KW-0472">Membrane</keyword>
<organism evidence="2 3">
    <name type="scientific">Subdoligranulum variabile</name>
    <dbReference type="NCBI Taxonomy" id="214851"/>
    <lineage>
        <taxon>Bacteria</taxon>
        <taxon>Bacillati</taxon>
        <taxon>Bacillota</taxon>
        <taxon>Clostridia</taxon>
        <taxon>Eubacteriales</taxon>
        <taxon>Oscillospiraceae</taxon>
        <taxon>Subdoligranulum</taxon>
    </lineage>
</organism>
<proteinExistence type="predicted"/>
<evidence type="ECO:0000313" key="2">
    <source>
        <dbReference type="EMBL" id="HJG29431.1"/>
    </source>
</evidence>
<keyword evidence="1" id="KW-1133">Transmembrane helix</keyword>
<keyword evidence="1" id="KW-0812">Transmembrane</keyword>
<evidence type="ECO:0000313" key="3">
    <source>
        <dbReference type="Proteomes" id="UP000782880"/>
    </source>
</evidence>
<accession>A0A921ILZ0</accession>
<sequence length="147" mass="15773">MDAIRHVALGFCVISTIAGVIQIFWPENSFTSVINAILVLYIITAGLQLLRGTDWQMLTAQLYDLTATAEENTLDYSAYGRQLGLAASADAVREVLENADVEAVVTLDNNTCCVTLVHADDYERAESLLASSCGTLPYELAVGGDAP</sequence>
<dbReference type="Proteomes" id="UP000782880">
    <property type="component" value="Unassembled WGS sequence"/>
</dbReference>
<evidence type="ECO:0000256" key="1">
    <source>
        <dbReference type="SAM" id="Phobius"/>
    </source>
</evidence>
<reference evidence="2" key="1">
    <citation type="journal article" date="2021" name="PeerJ">
        <title>Extensive microbial diversity within the chicken gut microbiome revealed by metagenomics and culture.</title>
        <authorList>
            <person name="Gilroy R."/>
            <person name="Ravi A."/>
            <person name="Getino M."/>
            <person name="Pursley I."/>
            <person name="Horton D.L."/>
            <person name="Alikhan N.F."/>
            <person name="Baker D."/>
            <person name="Gharbi K."/>
            <person name="Hall N."/>
            <person name="Watson M."/>
            <person name="Adriaenssens E.M."/>
            <person name="Foster-Nyarko E."/>
            <person name="Jarju S."/>
            <person name="Secka A."/>
            <person name="Antonio M."/>
            <person name="Oren A."/>
            <person name="Chaudhuri R.R."/>
            <person name="La Ragione R."/>
            <person name="Hildebrand F."/>
            <person name="Pallen M.J."/>
        </authorList>
    </citation>
    <scope>NUCLEOTIDE SEQUENCE</scope>
    <source>
        <strain evidence="2">ChiBcec21-2208</strain>
    </source>
</reference>